<dbReference type="PANTHER" id="PTHR32248:SF4">
    <property type="entry name" value="RNA POLYMERASE SIGMA-54 FACTOR"/>
    <property type="match status" value="1"/>
</dbReference>
<sequence length="436" mass="49800">MELGLFQQQNLSLVMTAELRQAITILQYPSYELNQFLQEQALENPLIELSEPTLLLNNKKKALQNQGSQDWEDIGHRQPARATMHETLLVQATSLGVPDALEPILQYLILNIDDAGYLDVTEEEVKTRFLMNDEQWTTCLHYLHLLEPAGIGARTLRECLLLQLKALHMEGDLSYRIVDGYLEWLGDRKLKQIATALQTTAADVEAAADFIVTLHPRPGHEFTEKEDLAYVYPDLSVIEEAGVFKLAINEPFTPRVQLHKQYEHLLHNKNNKASSYLQEQYQKYVWLQKSLEQRKNTLVMIAKDIIRQQQDFLRKGPEALVPMTLKDVANRIGMHESTVSRAVKNKWIQTPRGVIALKSFFTTKISTHDGESASSKSAKLAIKKLIQTEDKAKPMSDQSIAETLYSVEGLKLSRRTVAKYREEMKIGSSAKRRRYA</sequence>
<comment type="similarity">
    <text evidence="1">Belongs to the sigma-54 factor family.</text>
</comment>
<evidence type="ECO:0000256" key="2">
    <source>
        <dbReference type="ARBA" id="ARBA00022478"/>
    </source>
</evidence>
<evidence type="ECO:0000256" key="4">
    <source>
        <dbReference type="ARBA" id="ARBA00022695"/>
    </source>
</evidence>
<reference evidence="11 12" key="1">
    <citation type="journal article" date="2012" name="J. Bacteriol.">
        <title>Genome of Bacillus macauensis ZFHKF-1, a Long-Chain-Forming Bacterium.</title>
        <authorList>
            <person name="Cai L."/>
            <person name="Zhang T."/>
        </authorList>
    </citation>
    <scope>NUCLEOTIDE SEQUENCE [LARGE SCALE GENOMIC DNA]</scope>
    <source>
        <strain evidence="11 12">ZFHKF-1</strain>
    </source>
</reference>
<keyword evidence="3" id="KW-0808">Transferase</keyword>
<accession>I8UJP6</accession>
<dbReference type="InterPro" id="IPR038709">
    <property type="entry name" value="RpoN_core-bd_sf"/>
</dbReference>
<dbReference type="OrthoDB" id="9814402at2"/>
<name>I8UJP6_9BACL</name>
<dbReference type="Pfam" id="PF00309">
    <property type="entry name" value="Sigma54_AID"/>
    <property type="match status" value="1"/>
</dbReference>
<dbReference type="InterPro" id="IPR000394">
    <property type="entry name" value="RNA_pol_sigma_54"/>
</dbReference>
<evidence type="ECO:0000256" key="8">
    <source>
        <dbReference type="ARBA" id="ARBA00023163"/>
    </source>
</evidence>
<dbReference type="PROSITE" id="PS50044">
    <property type="entry name" value="SIGMA54_3"/>
    <property type="match status" value="1"/>
</dbReference>
<keyword evidence="7" id="KW-0238">DNA-binding</keyword>
<evidence type="ECO:0000256" key="3">
    <source>
        <dbReference type="ARBA" id="ARBA00022679"/>
    </source>
</evidence>
<evidence type="ECO:0000256" key="7">
    <source>
        <dbReference type="ARBA" id="ARBA00023125"/>
    </source>
</evidence>
<keyword evidence="4" id="KW-0548">Nucleotidyltransferase</keyword>
<dbReference type="Pfam" id="PF04963">
    <property type="entry name" value="Sigma54_CBD"/>
    <property type="match status" value="1"/>
</dbReference>
<dbReference type="GO" id="GO:0016779">
    <property type="term" value="F:nucleotidyltransferase activity"/>
    <property type="evidence" value="ECO:0007669"/>
    <property type="project" value="UniProtKB-KW"/>
</dbReference>
<proteinExistence type="inferred from homology"/>
<dbReference type="PRINTS" id="PR00045">
    <property type="entry name" value="SIGMA54FCT"/>
</dbReference>
<evidence type="ECO:0000256" key="5">
    <source>
        <dbReference type="ARBA" id="ARBA00023015"/>
    </source>
</evidence>
<organism evidence="11 12">
    <name type="scientific">Fictibacillus macauensis ZFHKF-1</name>
    <dbReference type="NCBI Taxonomy" id="1196324"/>
    <lineage>
        <taxon>Bacteria</taxon>
        <taxon>Bacillati</taxon>
        <taxon>Bacillota</taxon>
        <taxon>Bacilli</taxon>
        <taxon>Bacillales</taxon>
        <taxon>Fictibacillaceae</taxon>
        <taxon>Fictibacillus</taxon>
    </lineage>
</organism>
<evidence type="ECO:0000259" key="9">
    <source>
        <dbReference type="Pfam" id="PF04552"/>
    </source>
</evidence>
<evidence type="ECO:0000259" key="10">
    <source>
        <dbReference type="Pfam" id="PF04963"/>
    </source>
</evidence>
<dbReference type="Gene3D" id="1.10.10.60">
    <property type="entry name" value="Homeodomain-like"/>
    <property type="match status" value="1"/>
</dbReference>
<dbReference type="Pfam" id="PF04552">
    <property type="entry name" value="Sigma54_DBD"/>
    <property type="match status" value="1"/>
</dbReference>
<evidence type="ECO:0000256" key="1">
    <source>
        <dbReference type="ARBA" id="ARBA00008798"/>
    </source>
</evidence>
<keyword evidence="12" id="KW-1185">Reference proteome</keyword>
<feature type="domain" description="RNA polymerase sigma factor 54 DNA-binding" evidence="9">
    <location>
        <begin position="275"/>
        <end position="434"/>
    </location>
</feature>
<evidence type="ECO:0000313" key="11">
    <source>
        <dbReference type="EMBL" id="EIT87038.1"/>
    </source>
</evidence>
<dbReference type="EMBL" id="AKKV01000019">
    <property type="protein sequence ID" value="EIT87038.1"/>
    <property type="molecule type" value="Genomic_DNA"/>
</dbReference>
<dbReference type="GO" id="GO:0000428">
    <property type="term" value="C:DNA-directed RNA polymerase complex"/>
    <property type="evidence" value="ECO:0007669"/>
    <property type="project" value="UniProtKB-KW"/>
</dbReference>
<protein>
    <submittedName>
        <fullName evidence="11">RNA polymerase sigma factor (Sigma54)</fullName>
    </submittedName>
</protein>
<dbReference type="NCBIfam" id="TIGR02395">
    <property type="entry name" value="rpoN_sigma"/>
    <property type="match status" value="1"/>
</dbReference>
<dbReference type="PROSITE" id="PS00717">
    <property type="entry name" value="SIGMA54_1"/>
    <property type="match status" value="1"/>
</dbReference>
<dbReference type="GO" id="GO:0016987">
    <property type="term" value="F:sigma factor activity"/>
    <property type="evidence" value="ECO:0007669"/>
    <property type="project" value="UniProtKB-KW"/>
</dbReference>
<evidence type="ECO:0000256" key="6">
    <source>
        <dbReference type="ARBA" id="ARBA00023082"/>
    </source>
</evidence>
<keyword evidence="2" id="KW-0240">DNA-directed RNA polymerase</keyword>
<dbReference type="Proteomes" id="UP000004080">
    <property type="component" value="Unassembled WGS sequence"/>
</dbReference>
<dbReference type="STRING" id="1196324.A374_02254"/>
<comment type="caution">
    <text evidence="11">The sequence shown here is derived from an EMBL/GenBank/DDBJ whole genome shotgun (WGS) entry which is preliminary data.</text>
</comment>
<dbReference type="AlphaFoldDB" id="I8UJP6"/>
<dbReference type="GO" id="GO:0001216">
    <property type="term" value="F:DNA-binding transcription activator activity"/>
    <property type="evidence" value="ECO:0007669"/>
    <property type="project" value="InterPro"/>
</dbReference>
<dbReference type="Gene3D" id="1.10.10.1330">
    <property type="entry name" value="RNA polymerase sigma-54 factor, core-binding domain"/>
    <property type="match status" value="1"/>
</dbReference>
<dbReference type="eggNOG" id="COG1508">
    <property type="taxonomic scope" value="Bacteria"/>
</dbReference>
<keyword evidence="6" id="KW-0731">Sigma factor</keyword>
<dbReference type="PROSITE" id="PS00718">
    <property type="entry name" value="SIGMA54_2"/>
    <property type="match status" value="1"/>
</dbReference>
<dbReference type="RefSeq" id="WP_007200550.1">
    <property type="nucleotide sequence ID" value="NZ_AKKV01000019.1"/>
</dbReference>
<evidence type="ECO:0000313" key="12">
    <source>
        <dbReference type="Proteomes" id="UP000004080"/>
    </source>
</evidence>
<keyword evidence="5" id="KW-0805">Transcription regulation</keyword>
<dbReference type="InterPro" id="IPR007046">
    <property type="entry name" value="RNA_pol_sigma_54_core-bd"/>
</dbReference>
<dbReference type="InterPro" id="IPR007634">
    <property type="entry name" value="RNA_pol_sigma_54_DNA-bd"/>
</dbReference>
<dbReference type="PIRSF" id="PIRSF000774">
    <property type="entry name" value="RpoN"/>
    <property type="match status" value="1"/>
</dbReference>
<feature type="domain" description="RNA polymerase sigma factor 54 core-binding" evidence="10">
    <location>
        <begin position="79"/>
        <end position="262"/>
    </location>
</feature>
<dbReference type="GO" id="GO:0006352">
    <property type="term" value="P:DNA-templated transcription initiation"/>
    <property type="evidence" value="ECO:0007669"/>
    <property type="project" value="InterPro"/>
</dbReference>
<dbReference type="PATRIC" id="fig|1196324.3.peg.451"/>
<dbReference type="PANTHER" id="PTHR32248">
    <property type="entry name" value="RNA POLYMERASE SIGMA-54 FACTOR"/>
    <property type="match status" value="1"/>
</dbReference>
<gene>
    <name evidence="11" type="ORF">A374_02254</name>
</gene>
<keyword evidence="8" id="KW-0804">Transcription</keyword>
<dbReference type="GO" id="GO:0003677">
    <property type="term" value="F:DNA binding"/>
    <property type="evidence" value="ECO:0007669"/>
    <property type="project" value="UniProtKB-KW"/>
</dbReference>